<dbReference type="InterPro" id="IPR018449">
    <property type="entry name" value="NIL_domain"/>
</dbReference>
<dbReference type="InterPro" id="IPR003439">
    <property type="entry name" value="ABC_transporter-like_ATP-bd"/>
</dbReference>
<reference evidence="10" key="1">
    <citation type="submission" date="2020-10" db="EMBL/GenBank/DDBJ databases">
        <authorList>
            <person name="Gilroy R."/>
        </authorList>
    </citation>
    <scope>NUCLEOTIDE SEQUENCE</scope>
    <source>
        <strain evidence="10">CHK191-8634</strain>
    </source>
</reference>
<dbReference type="Gene3D" id="3.30.70.260">
    <property type="match status" value="1"/>
</dbReference>
<evidence type="ECO:0000256" key="8">
    <source>
        <dbReference type="ARBA" id="ARBA00023136"/>
    </source>
</evidence>
<dbReference type="InterPro" id="IPR017871">
    <property type="entry name" value="ABC_transporter-like_CS"/>
</dbReference>
<evidence type="ECO:0000256" key="5">
    <source>
        <dbReference type="ARBA" id="ARBA00022840"/>
    </source>
</evidence>
<comment type="similarity">
    <text evidence="1">Belongs to the ABC transporter superfamily.</text>
</comment>
<dbReference type="InterPro" id="IPR050086">
    <property type="entry name" value="MetN_ABC_transporter-like"/>
</dbReference>
<keyword evidence="5 10" id="KW-0067">ATP-binding</keyword>
<protein>
    <submittedName>
        <fullName evidence="10">ATP-binding cassette domain-containing protein</fullName>
    </submittedName>
</protein>
<gene>
    <name evidence="10" type="ORF">IAB67_02600</name>
</gene>
<reference evidence="10" key="2">
    <citation type="journal article" date="2021" name="PeerJ">
        <title>Extensive microbial diversity within the chicken gut microbiome revealed by metagenomics and culture.</title>
        <authorList>
            <person name="Gilroy R."/>
            <person name="Ravi A."/>
            <person name="Getino M."/>
            <person name="Pursley I."/>
            <person name="Horton D.L."/>
            <person name="Alikhan N.F."/>
            <person name="Baker D."/>
            <person name="Gharbi K."/>
            <person name="Hall N."/>
            <person name="Watson M."/>
            <person name="Adriaenssens E.M."/>
            <person name="Foster-Nyarko E."/>
            <person name="Jarju S."/>
            <person name="Secka A."/>
            <person name="Antonio M."/>
            <person name="Oren A."/>
            <person name="Chaudhuri R.R."/>
            <person name="La Ragione R."/>
            <person name="Hildebrand F."/>
            <person name="Pallen M.J."/>
        </authorList>
    </citation>
    <scope>NUCLEOTIDE SEQUENCE</scope>
    <source>
        <strain evidence="10">CHK191-8634</strain>
    </source>
</reference>
<dbReference type="AlphaFoldDB" id="A0A9D1LJQ4"/>
<dbReference type="CDD" id="cd03258">
    <property type="entry name" value="ABC_MetN_methionine_transporter"/>
    <property type="match status" value="1"/>
</dbReference>
<dbReference type="Pfam" id="PF09383">
    <property type="entry name" value="NIL"/>
    <property type="match status" value="1"/>
</dbReference>
<keyword evidence="4" id="KW-0547">Nucleotide-binding</keyword>
<keyword evidence="2" id="KW-0813">Transport</keyword>
<feature type="domain" description="ABC transporter" evidence="9">
    <location>
        <begin position="2"/>
        <end position="241"/>
    </location>
</feature>
<dbReference type="Gene3D" id="3.40.50.300">
    <property type="entry name" value="P-loop containing nucleotide triphosphate hydrolases"/>
    <property type="match status" value="1"/>
</dbReference>
<dbReference type="InterPro" id="IPR041701">
    <property type="entry name" value="MetN_ABC"/>
</dbReference>
<dbReference type="SMART" id="SM00930">
    <property type="entry name" value="NIL"/>
    <property type="match status" value="1"/>
</dbReference>
<dbReference type="PANTHER" id="PTHR43166">
    <property type="entry name" value="AMINO ACID IMPORT ATP-BINDING PROTEIN"/>
    <property type="match status" value="1"/>
</dbReference>
<keyword evidence="6" id="KW-1278">Translocase</keyword>
<evidence type="ECO:0000256" key="1">
    <source>
        <dbReference type="ARBA" id="ARBA00005417"/>
    </source>
</evidence>
<dbReference type="GO" id="GO:0006865">
    <property type="term" value="P:amino acid transport"/>
    <property type="evidence" value="ECO:0007669"/>
    <property type="project" value="UniProtKB-KW"/>
</dbReference>
<accession>A0A9D1LJQ4</accession>
<dbReference type="EMBL" id="DVMR01000028">
    <property type="protein sequence ID" value="HIU43168.1"/>
    <property type="molecule type" value="Genomic_DNA"/>
</dbReference>
<sequence>MIELKNVSKTFSTPSGSVEAVRDVSLRIRAGEIFGIIGLSGAGKSTLVQCMNLLQRPDTGTVTIDGCELTAVSLRELREKRRGIGMIFQHFNLMASRTVLQNVMFPLRGSGLTRQQQRDRASELLQLVGLPDKADAYPSQLSGGQKQRVAIARALAPNPRVLLCDEATSALDPQTTRSILQLLRDLGRRLGLTIVIITHEMAVVKEICGRVAVMQNGRIVEQGDVYAVFSHPREDVTRELVGAATHLQQISELVQAGSSAVTPGPGQLLLRLTYSADNVSEALISTVSRRFGVDLSIVFGNIELVQGAPVGGLVILAGGERVQLEQAVRYLIDKNVGVEVVLDGKSFAKAGA</sequence>
<dbReference type="PROSITE" id="PS00211">
    <property type="entry name" value="ABC_TRANSPORTER_1"/>
    <property type="match status" value="1"/>
</dbReference>
<dbReference type="SMART" id="SM00382">
    <property type="entry name" value="AAA"/>
    <property type="match status" value="1"/>
</dbReference>
<dbReference type="GO" id="GO:0005524">
    <property type="term" value="F:ATP binding"/>
    <property type="evidence" value="ECO:0007669"/>
    <property type="project" value="UniProtKB-KW"/>
</dbReference>
<evidence type="ECO:0000313" key="11">
    <source>
        <dbReference type="Proteomes" id="UP000824073"/>
    </source>
</evidence>
<evidence type="ECO:0000256" key="7">
    <source>
        <dbReference type="ARBA" id="ARBA00022970"/>
    </source>
</evidence>
<name>A0A9D1LJQ4_9CLOT</name>
<evidence type="ECO:0000256" key="2">
    <source>
        <dbReference type="ARBA" id="ARBA00022448"/>
    </source>
</evidence>
<dbReference type="FunFam" id="3.40.50.300:FF:000056">
    <property type="entry name" value="Cell division ATP-binding protein FtsE"/>
    <property type="match status" value="1"/>
</dbReference>
<evidence type="ECO:0000259" key="9">
    <source>
        <dbReference type="PROSITE" id="PS50893"/>
    </source>
</evidence>
<dbReference type="PANTHER" id="PTHR43166:SF30">
    <property type="entry name" value="METHIONINE IMPORT ATP-BINDING PROTEIN METN"/>
    <property type="match status" value="1"/>
</dbReference>
<evidence type="ECO:0000256" key="6">
    <source>
        <dbReference type="ARBA" id="ARBA00022967"/>
    </source>
</evidence>
<dbReference type="GO" id="GO:0016887">
    <property type="term" value="F:ATP hydrolysis activity"/>
    <property type="evidence" value="ECO:0007669"/>
    <property type="project" value="InterPro"/>
</dbReference>
<comment type="caution">
    <text evidence="10">The sequence shown here is derived from an EMBL/GenBank/DDBJ whole genome shotgun (WGS) entry which is preliminary data.</text>
</comment>
<dbReference type="InterPro" id="IPR045865">
    <property type="entry name" value="ACT-like_dom_sf"/>
</dbReference>
<dbReference type="GO" id="GO:0005886">
    <property type="term" value="C:plasma membrane"/>
    <property type="evidence" value="ECO:0007669"/>
    <property type="project" value="UniProtKB-ARBA"/>
</dbReference>
<evidence type="ECO:0000313" key="10">
    <source>
        <dbReference type="EMBL" id="HIU43168.1"/>
    </source>
</evidence>
<evidence type="ECO:0000256" key="4">
    <source>
        <dbReference type="ARBA" id="ARBA00022741"/>
    </source>
</evidence>
<proteinExistence type="inferred from homology"/>
<dbReference type="SUPFAM" id="SSF52540">
    <property type="entry name" value="P-loop containing nucleoside triphosphate hydrolases"/>
    <property type="match status" value="1"/>
</dbReference>
<dbReference type="PROSITE" id="PS50893">
    <property type="entry name" value="ABC_TRANSPORTER_2"/>
    <property type="match status" value="1"/>
</dbReference>
<dbReference type="Pfam" id="PF00005">
    <property type="entry name" value="ABC_tran"/>
    <property type="match status" value="1"/>
</dbReference>
<organism evidence="10 11">
    <name type="scientific">Candidatus Ventrousia excrementavium</name>
    <dbReference type="NCBI Taxonomy" id="2840961"/>
    <lineage>
        <taxon>Bacteria</taxon>
        <taxon>Bacillati</taxon>
        <taxon>Bacillota</taxon>
        <taxon>Clostridia</taxon>
        <taxon>Eubacteriales</taxon>
        <taxon>Clostridiaceae</taxon>
        <taxon>Clostridiaceae incertae sedis</taxon>
        <taxon>Candidatus Ventrousia</taxon>
    </lineage>
</organism>
<dbReference type="InterPro" id="IPR027417">
    <property type="entry name" value="P-loop_NTPase"/>
</dbReference>
<keyword evidence="3" id="KW-1003">Cell membrane</keyword>
<keyword evidence="7" id="KW-0029">Amino-acid transport</keyword>
<dbReference type="InterPro" id="IPR003593">
    <property type="entry name" value="AAA+_ATPase"/>
</dbReference>
<dbReference type="SUPFAM" id="SSF55021">
    <property type="entry name" value="ACT-like"/>
    <property type="match status" value="1"/>
</dbReference>
<evidence type="ECO:0000256" key="3">
    <source>
        <dbReference type="ARBA" id="ARBA00022475"/>
    </source>
</evidence>
<dbReference type="Proteomes" id="UP000824073">
    <property type="component" value="Unassembled WGS sequence"/>
</dbReference>
<keyword evidence="8" id="KW-0472">Membrane</keyword>